<dbReference type="RefSeq" id="WP_057765457.1">
    <property type="nucleotide sequence ID" value="NZ_AZDG01000009.1"/>
</dbReference>
<evidence type="ECO:0000313" key="1">
    <source>
        <dbReference type="EMBL" id="KRK64623.1"/>
    </source>
</evidence>
<dbReference type="OrthoDB" id="2162219at2"/>
<comment type="caution">
    <text evidence="1">The sequence shown here is derived from an EMBL/GenBank/DDBJ whole genome shotgun (WGS) entry which is preliminary data.</text>
</comment>
<dbReference type="STRING" id="1423811.FC72_GL002031"/>
<dbReference type="PATRIC" id="fig|1423811.3.peg.2075"/>
<accession>A0A0R1J0G7</accession>
<dbReference type="AlphaFoldDB" id="A0A0R1J0G7"/>
<keyword evidence="2" id="KW-1185">Reference proteome</keyword>
<sequence>MHNIYQFSNQVISKEWLLDQGLRLLYIDDNFIVDNDIVALFDIKDQGLAYGNSLVVHDTKGVFIVERTTKQLMNEFHQSNRVGFMVSRILSSYFKFKHFLPLVHGNVGYMPLTGGSRSNADWIGLHYVAGFSQVDQIAKFESTQGFNIEFDFPKGNLSTRVHDVSVMAEYFVSSAQIYLRSMNLKVTVANSGSILTAFSTCICPSHQKIPQKYQEVEQGVDHLVDSIFLKMCRGELGYRETVIIYKQKISKTKRNY</sequence>
<protein>
    <submittedName>
        <fullName evidence="1">Uncharacterized protein</fullName>
    </submittedName>
</protein>
<proteinExistence type="predicted"/>
<evidence type="ECO:0000313" key="2">
    <source>
        <dbReference type="Proteomes" id="UP000050929"/>
    </source>
</evidence>
<name>A0A0R1J0G7_9LACO</name>
<gene>
    <name evidence="1" type="ORF">FC72_GL002031</name>
</gene>
<dbReference type="Proteomes" id="UP000050929">
    <property type="component" value="Unassembled WGS sequence"/>
</dbReference>
<dbReference type="EMBL" id="AZDG01000009">
    <property type="protein sequence ID" value="KRK64623.1"/>
    <property type="molecule type" value="Genomic_DNA"/>
</dbReference>
<organism evidence="1 2">
    <name type="scientific">Companilactobacillus tucceti DSM 20183</name>
    <dbReference type="NCBI Taxonomy" id="1423811"/>
    <lineage>
        <taxon>Bacteria</taxon>
        <taxon>Bacillati</taxon>
        <taxon>Bacillota</taxon>
        <taxon>Bacilli</taxon>
        <taxon>Lactobacillales</taxon>
        <taxon>Lactobacillaceae</taxon>
        <taxon>Companilactobacillus</taxon>
    </lineage>
</organism>
<reference evidence="1 2" key="1">
    <citation type="journal article" date="2015" name="Genome Announc.">
        <title>Expanding the biotechnology potential of lactobacilli through comparative genomics of 213 strains and associated genera.</title>
        <authorList>
            <person name="Sun Z."/>
            <person name="Harris H.M."/>
            <person name="McCann A."/>
            <person name="Guo C."/>
            <person name="Argimon S."/>
            <person name="Zhang W."/>
            <person name="Yang X."/>
            <person name="Jeffery I.B."/>
            <person name="Cooney J.C."/>
            <person name="Kagawa T.F."/>
            <person name="Liu W."/>
            <person name="Song Y."/>
            <person name="Salvetti E."/>
            <person name="Wrobel A."/>
            <person name="Rasinkangas P."/>
            <person name="Parkhill J."/>
            <person name="Rea M.C."/>
            <person name="O'Sullivan O."/>
            <person name="Ritari J."/>
            <person name="Douillard F.P."/>
            <person name="Paul Ross R."/>
            <person name="Yang R."/>
            <person name="Briner A.E."/>
            <person name="Felis G.E."/>
            <person name="de Vos W.M."/>
            <person name="Barrangou R."/>
            <person name="Klaenhammer T.R."/>
            <person name="Caufield P.W."/>
            <person name="Cui Y."/>
            <person name="Zhang H."/>
            <person name="O'Toole P.W."/>
        </authorList>
    </citation>
    <scope>NUCLEOTIDE SEQUENCE [LARGE SCALE GENOMIC DNA]</scope>
    <source>
        <strain evidence="1 2">DSM 20183</strain>
    </source>
</reference>